<dbReference type="RefSeq" id="WP_283741824.1">
    <property type="nucleotide sequence ID" value="NZ_JASJEV010000013.1"/>
</dbReference>
<protein>
    <recommendedName>
        <fullName evidence="3">DUF2946 domain-containing protein</fullName>
    </recommendedName>
</protein>
<gene>
    <name evidence="1" type="ORF">QNA08_16515</name>
</gene>
<name>A0ABT7AKD6_9HYPH</name>
<evidence type="ECO:0000313" key="2">
    <source>
        <dbReference type="Proteomes" id="UP001321492"/>
    </source>
</evidence>
<accession>A0ABT7AKD6</accession>
<sequence>MTRHRSIRSLLGLALAYCLAVQTIVVGLGGPMPAVGGDAPWPVWCRPGVLLGAETAPAGPDAPAAPAADGHDLSCILTCAAGAAPAVVAASASGPAVGPAGHRAGRIAHAHLLLPRGRKGLVAAPRGPPLFV</sequence>
<evidence type="ECO:0000313" key="1">
    <source>
        <dbReference type="EMBL" id="MDJ1159824.1"/>
    </source>
</evidence>
<proteinExistence type="predicted"/>
<reference evidence="1 2" key="1">
    <citation type="submission" date="2023-05" db="EMBL/GenBank/DDBJ databases">
        <title>Chelatococcus sp. nov., a moderately thermophilic bacterium isolated from hot spring microbial mat.</title>
        <authorList>
            <person name="Hu C.-J."/>
            <person name="Li W.-J."/>
        </authorList>
    </citation>
    <scope>NUCLEOTIDE SEQUENCE [LARGE SCALE GENOMIC DNA]</scope>
    <source>
        <strain evidence="1 2">SYSU G07232</strain>
    </source>
</reference>
<keyword evidence="2" id="KW-1185">Reference proteome</keyword>
<dbReference type="EMBL" id="JASJEV010000013">
    <property type="protein sequence ID" value="MDJ1159824.1"/>
    <property type="molecule type" value="Genomic_DNA"/>
</dbReference>
<organism evidence="1 2">
    <name type="scientific">Chelatococcus albus</name>
    <dbReference type="NCBI Taxonomy" id="3047466"/>
    <lineage>
        <taxon>Bacteria</taxon>
        <taxon>Pseudomonadati</taxon>
        <taxon>Pseudomonadota</taxon>
        <taxon>Alphaproteobacteria</taxon>
        <taxon>Hyphomicrobiales</taxon>
        <taxon>Chelatococcaceae</taxon>
        <taxon>Chelatococcus</taxon>
    </lineage>
</organism>
<dbReference type="Proteomes" id="UP001321492">
    <property type="component" value="Unassembled WGS sequence"/>
</dbReference>
<comment type="caution">
    <text evidence="1">The sequence shown here is derived from an EMBL/GenBank/DDBJ whole genome shotgun (WGS) entry which is preliminary data.</text>
</comment>
<evidence type="ECO:0008006" key="3">
    <source>
        <dbReference type="Google" id="ProtNLM"/>
    </source>
</evidence>